<comment type="caution">
    <text evidence="1">The sequence shown here is derived from an EMBL/GenBank/DDBJ whole genome shotgun (WGS) entry which is preliminary data.</text>
</comment>
<protein>
    <submittedName>
        <fullName evidence="1">Uncharacterized protein</fullName>
    </submittedName>
</protein>
<dbReference type="Proteomes" id="UP000708208">
    <property type="component" value="Unassembled WGS sequence"/>
</dbReference>
<feature type="non-terminal residue" evidence="1">
    <location>
        <position position="1"/>
    </location>
</feature>
<accession>A0A8J2NJU1</accession>
<dbReference type="EMBL" id="CAJVCH010031310">
    <property type="protein sequence ID" value="CAG7709968.1"/>
    <property type="molecule type" value="Genomic_DNA"/>
</dbReference>
<proteinExistence type="predicted"/>
<keyword evidence="2" id="KW-1185">Reference proteome</keyword>
<dbReference type="AlphaFoldDB" id="A0A8J2NJU1"/>
<name>A0A8J2NJU1_9HEXA</name>
<evidence type="ECO:0000313" key="1">
    <source>
        <dbReference type="EMBL" id="CAG7709968.1"/>
    </source>
</evidence>
<reference evidence="1" key="1">
    <citation type="submission" date="2021-06" db="EMBL/GenBank/DDBJ databases">
        <authorList>
            <person name="Hodson N. C."/>
            <person name="Mongue J. A."/>
            <person name="Jaron S. K."/>
        </authorList>
    </citation>
    <scope>NUCLEOTIDE SEQUENCE</scope>
</reference>
<evidence type="ECO:0000313" key="2">
    <source>
        <dbReference type="Proteomes" id="UP000708208"/>
    </source>
</evidence>
<sequence length="25" mass="2873">WNTGTVTSARIQFQLFTFGIQLCLQ</sequence>
<organism evidence="1 2">
    <name type="scientific">Allacma fusca</name>
    <dbReference type="NCBI Taxonomy" id="39272"/>
    <lineage>
        <taxon>Eukaryota</taxon>
        <taxon>Metazoa</taxon>
        <taxon>Ecdysozoa</taxon>
        <taxon>Arthropoda</taxon>
        <taxon>Hexapoda</taxon>
        <taxon>Collembola</taxon>
        <taxon>Symphypleona</taxon>
        <taxon>Sminthuridae</taxon>
        <taxon>Allacma</taxon>
    </lineage>
</organism>
<gene>
    <name evidence="1" type="ORF">AFUS01_LOCUS4948</name>
</gene>